<organism evidence="7 8">
    <name type="scientific">Cyclobacterium qasimii</name>
    <dbReference type="NCBI Taxonomy" id="1350429"/>
    <lineage>
        <taxon>Bacteria</taxon>
        <taxon>Pseudomonadati</taxon>
        <taxon>Bacteroidota</taxon>
        <taxon>Cytophagia</taxon>
        <taxon>Cytophagales</taxon>
        <taxon>Cyclobacteriaceae</taxon>
        <taxon>Cyclobacterium</taxon>
    </lineage>
</organism>
<dbReference type="GO" id="GO:0016491">
    <property type="term" value="F:oxidoreductase activity"/>
    <property type="evidence" value="ECO:0007669"/>
    <property type="project" value="UniProtKB-KW"/>
</dbReference>
<evidence type="ECO:0000313" key="7">
    <source>
        <dbReference type="EMBL" id="GEO21913.1"/>
    </source>
</evidence>
<evidence type="ECO:0000256" key="3">
    <source>
        <dbReference type="ARBA" id="ARBA00023002"/>
    </source>
</evidence>
<dbReference type="PANTHER" id="PTHR43498">
    <property type="entry name" value="FERREDOXIN:COB-COM HETERODISULFIDE REDUCTASE SUBUNIT A"/>
    <property type="match status" value="1"/>
</dbReference>
<evidence type="ECO:0000256" key="4">
    <source>
        <dbReference type="ARBA" id="ARBA00023004"/>
    </source>
</evidence>
<dbReference type="PANTHER" id="PTHR43498:SF1">
    <property type="entry name" value="COB--COM HETERODISULFIDE REDUCTASE IRON-SULFUR SUBUNIT A"/>
    <property type="match status" value="1"/>
</dbReference>
<keyword evidence="4" id="KW-0408">Iron</keyword>
<evidence type="ECO:0008006" key="9">
    <source>
        <dbReference type="Google" id="ProtNLM"/>
    </source>
</evidence>
<dbReference type="Pfam" id="PF12831">
    <property type="entry name" value="FAD_oxidored"/>
    <property type="match status" value="1"/>
</dbReference>
<dbReference type="InterPro" id="IPR036188">
    <property type="entry name" value="FAD/NAD-bd_sf"/>
</dbReference>
<feature type="chain" id="PRO_5021849572" description="Xanthan lyase" evidence="6">
    <location>
        <begin position="19"/>
        <end position="545"/>
    </location>
</feature>
<dbReference type="RefSeq" id="WP_146947859.1">
    <property type="nucleotide sequence ID" value="NZ_BJYV01000010.1"/>
</dbReference>
<dbReference type="EMBL" id="BJYV01000010">
    <property type="protein sequence ID" value="GEO21913.1"/>
    <property type="molecule type" value="Genomic_DNA"/>
</dbReference>
<evidence type="ECO:0000313" key="8">
    <source>
        <dbReference type="Proteomes" id="UP000321301"/>
    </source>
</evidence>
<keyword evidence="1" id="KW-0004">4Fe-4S</keyword>
<proteinExistence type="predicted"/>
<dbReference type="Proteomes" id="UP000321301">
    <property type="component" value="Unassembled WGS sequence"/>
</dbReference>
<evidence type="ECO:0000256" key="1">
    <source>
        <dbReference type="ARBA" id="ARBA00022485"/>
    </source>
</evidence>
<dbReference type="GO" id="GO:0051539">
    <property type="term" value="F:4 iron, 4 sulfur cluster binding"/>
    <property type="evidence" value="ECO:0007669"/>
    <property type="project" value="UniProtKB-KW"/>
</dbReference>
<gene>
    <name evidence="7" type="ORF">CQA01_24470</name>
</gene>
<dbReference type="GO" id="GO:0046872">
    <property type="term" value="F:metal ion binding"/>
    <property type="evidence" value="ECO:0007669"/>
    <property type="project" value="UniProtKB-KW"/>
</dbReference>
<evidence type="ECO:0000256" key="2">
    <source>
        <dbReference type="ARBA" id="ARBA00022723"/>
    </source>
</evidence>
<dbReference type="AlphaFoldDB" id="A0A512CCI0"/>
<evidence type="ECO:0000256" key="5">
    <source>
        <dbReference type="ARBA" id="ARBA00023014"/>
    </source>
</evidence>
<evidence type="ECO:0000256" key="6">
    <source>
        <dbReference type="SAM" id="SignalP"/>
    </source>
</evidence>
<keyword evidence="6" id="KW-0732">Signal</keyword>
<name>A0A512CCI0_9BACT</name>
<dbReference type="Gene3D" id="3.50.50.60">
    <property type="entry name" value="FAD/NAD(P)-binding domain"/>
    <property type="match status" value="1"/>
</dbReference>
<dbReference type="SUPFAM" id="SSF51905">
    <property type="entry name" value="FAD/NAD(P)-binding domain"/>
    <property type="match status" value="1"/>
</dbReference>
<sequence>MKFLKILYLLTACVLLNACNNEGKQADFTTDICILGGSESGFTAAIQASRMGKKVVLIEPTGHPGGMVVEGLGKDMRFGNAIVIGGITREFYEAVGEHYGRKAEFNNPRWYSKYEPSVAGQIIEQMLGKEKNITIIRNSRIKEQNGVEKKGNRIERVILEDGSEIKAKVFVDASIEGHLLHFAGVTTETIREGNDKYGEKLNGIQEVNTFKQFTVAVDPYIVEGDSTSGLISTIQAGELGNHGDPSHYIQGFCFRMCLTKEKGNMLPINKPENYVPERYEIYRRYFKAGGKLFKPEANRHNGKTDIGSWHDLSANLYGENWEYPEGNYQKQDSIVKFHRDFTLGLLWFLQNDESVDSLNRANWEGWGLPKDEFTDNGNWPRRLYIRSGRRMVSDYVITEHNVDIKVKDTVSDPVGIAWWPPDVHHARRIVKNGKAYNEGFTHVENDGTWKPFKISFQATVPKKEECINLLTPTSLSSSYIGYGSTRIVPTFMIVGQSVGAAAAIAASENIDVQDIPYPELEKVLLSQNQIISLPDDWLEIITTNN</sequence>
<accession>A0A512CCI0</accession>
<comment type="caution">
    <text evidence="7">The sequence shown here is derived from an EMBL/GenBank/DDBJ whole genome shotgun (WGS) entry which is preliminary data.</text>
</comment>
<keyword evidence="2" id="KW-0479">Metal-binding</keyword>
<dbReference type="InterPro" id="IPR039650">
    <property type="entry name" value="HdrA-like"/>
</dbReference>
<keyword evidence="3" id="KW-0560">Oxidoreductase</keyword>
<feature type="signal peptide" evidence="6">
    <location>
        <begin position="1"/>
        <end position="18"/>
    </location>
</feature>
<protein>
    <recommendedName>
        <fullName evidence="9">Xanthan lyase</fullName>
    </recommendedName>
</protein>
<reference evidence="7 8" key="1">
    <citation type="submission" date="2019-07" db="EMBL/GenBank/DDBJ databases">
        <title>Whole genome shotgun sequence of Cyclobacterium qasimii NBRC 106168.</title>
        <authorList>
            <person name="Hosoyama A."/>
            <person name="Uohara A."/>
            <person name="Ohji S."/>
            <person name="Ichikawa N."/>
        </authorList>
    </citation>
    <scope>NUCLEOTIDE SEQUENCE [LARGE SCALE GENOMIC DNA]</scope>
    <source>
        <strain evidence="7 8">NBRC 106168</strain>
    </source>
</reference>
<keyword evidence="8" id="KW-1185">Reference proteome</keyword>
<keyword evidence="5" id="KW-0411">Iron-sulfur</keyword>